<dbReference type="EMBL" id="CP019606">
    <property type="protein sequence ID" value="AQP47622.1"/>
    <property type="molecule type" value="Genomic_DNA"/>
</dbReference>
<keyword evidence="1" id="KW-1133">Transmembrane helix</keyword>
<evidence type="ECO:0000313" key="2">
    <source>
        <dbReference type="EMBL" id="AQP47622.1"/>
    </source>
</evidence>
<evidence type="ECO:0000256" key="1">
    <source>
        <dbReference type="SAM" id="Phobius"/>
    </source>
</evidence>
<reference evidence="3" key="1">
    <citation type="submission" date="2017-02" db="EMBL/GenBank/DDBJ databases">
        <title>Tessaracoccus aquaemaris sp. nov., isolated from the intestine of a Korean rockfish, Sebastes schlegelii, in a marine aquaculture pond.</title>
        <authorList>
            <person name="Tak E.J."/>
            <person name="Bae J.-W."/>
        </authorList>
    </citation>
    <scope>NUCLEOTIDE SEQUENCE [LARGE SCALE GENOMIC DNA]</scope>
    <source>
        <strain evidence="3">NSG39</strain>
    </source>
</reference>
<organism evidence="2 3">
    <name type="scientific">Tessaracoccus aquimaris</name>
    <dbReference type="NCBI Taxonomy" id="1332264"/>
    <lineage>
        <taxon>Bacteria</taxon>
        <taxon>Bacillati</taxon>
        <taxon>Actinomycetota</taxon>
        <taxon>Actinomycetes</taxon>
        <taxon>Propionibacteriales</taxon>
        <taxon>Propionibacteriaceae</taxon>
        <taxon>Tessaracoccus</taxon>
    </lineage>
</organism>
<dbReference type="STRING" id="1332264.BW730_09070"/>
<dbReference type="KEGG" id="tes:BW730_09070"/>
<proteinExistence type="predicted"/>
<gene>
    <name evidence="2" type="ORF">BW730_09070</name>
</gene>
<dbReference type="Proteomes" id="UP000188145">
    <property type="component" value="Chromosome"/>
</dbReference>
<accession>A0A1Q2CNC6</accession>
<dbReference type="OrthoDB" id="3727470at2"/>
<sequence>MTRFFATMPATVQARAVAGMSLLAIPEDRPPIVLSLTVFDGSTSTVRLAPVSNLDSVRTFTIDDGQLTERLSKRLGEVRNDFIILPPVEWAKSGHGLAARGPITAVVALLVITLALLTGVTVIAALAIPLAAVAGALTWHLLRRRQPTRILTAGDLRIDGSNVVEYATARSLGERPDARTETQRREAIAARIDAVRTGYVDLRDDIVYRIENPALFDAASPATSAFEVTLVRSDVDPGSLTIDEYDTLAADLEIAFAVARDNAETLGMAHLPLGAVEDARRASKAARLARRATSDGEREAALAQVVRILESLALHYLPAPATARRQLTTGPAQSSETAASDV</sequence>
<evidence type="ECO:0000313" key="3">
    <source>
        <dbReference type="Proteomes" id="UP000188145"/>
    </source>
</evidence>
<keyword evidence="1" id="KW-0472">Membrane</keyword>
<feature type="transmembrane region" description="Helical" evidence="1">
    <location>
        <begin position="97"/>
        <end position="117"/>
    </location>
</feature>
<keyword evidence="1" id="KW-0812">Transmembrane</keyword>
<protein>
    <submittedName>
        <fullName evidence="2">Uncharacterized protein</fullName>
    </submittedName>
</protein>
<dbReference type="RefSeq" id="WP_077685949.1">
    <property type="nucleotide sequence ID" value="NZ_CP019606.1"/>
</dbReference>
<keyword evidence="3" id="KW-1185">Reference proteome</keyword>
<dbReference type="AlphaFoldDB" id="A0A1Q2CNC6"/>
<name>A0A1Q2CNC6_9ACTN</name>